<dbReference type="Proteomes" id="UP000616769">
    <property type="component" value="Unassembled WGS sequence"/>
</dbReference>
<evidence type="ECO:0000313" key="2">
    <source>
        <dbReference type="Proteomes" id="UP000616769"/>
    </source>
</evidence>
<gene>
    <name evidence="1" type="ORF">QR98_0030320</name>
</gene>
<dbReference type="PANTHER" id="PTHR23278:SF19">
    <property type="entry name" value="OBSCURIN"/>
    <property type="match status" value="1"/>
</dbReference>
<dbReference type="PANTHER" id="PTHR23278">
    <property type="entry name" value="SIDESTEP PROTEIN"/>
    <property type="match status" value="1"/>
</dbReference>
<dbReference type="AlphaFoldDB" id="A0A132A0G6"/>
<protein>
    <recommendedName>
        <fullName evidence="3">Ig-like domain-containing protein</fullName>
    </recommendedName>
</protein>
<dbReference type="OrthoDB" id="8825892at2759"/>
<dbReference type="InterPro" id="IPR036179">
    <property type="entry name" value="Ig-like_dom_sf"/>
</dbReference>
<dbReference type="EMBL" id="JXLN01009449">
    <property type="protein sequence ID" value="KPM04582.1"/>
    <property type="molecule type" value="Genomic_DNA"/>
</dbReference>
<dbReference type="VEuPathDB" id="VectorBase:SSCA006918"/>
<comment type="caution">
    <text evidence="1">The sequence shown here is derived from an EMBL/GenBank/DDBJ whole genome shotgun (WGS) entry which is preliminary data.</text>
</comment>
<dbReference type="SUPFAM" id="SSF48726">
    <property type="entry name" value="Immunoglobulin"/>
    <property type="match status" value="1"/>
</dbReference>
<accession>A0A132A0G6</accession>
<evidence type="ECO:0008006" key="3">
    <source>
        <dbReference type="Google" id="ProtNLM"/>
    </source>
</evidence>
<evidence type="ECO:0000313" key="1">
    <source>
        <dbReference type="EMBL" id="KPM04582.1"/>
    </source>
</evidence>
<proteinExistence type="predicted"/>
<sequence length="182" mass="20720">MFLVAPVCKPTQKIIYGIARNEQAIVSCEVEAEPVNFIKFRWFFNNSFDNYELPRKDYAIEILQPNFSSSVSSSFSSSSSSIDNEPERGKTYWNKNILHEQFSSLSNPIVPNLLKQFSLENLFQRLASINYFNFDEPSLARSNATYSPRSRAGYGILYCLAENSVGIQRDPCVFTIVEAAQK</sequence>
<name>A0A132A0G6_SARSC</name>
<reference evidence="1 2" key="1">
    <citation type="journal article" date="2015" name="Parasit. Vectors">
        <title>Draft genome of the scabies mite.</title>
        <authorList>
            <person name="Rider S.D.Jr."/>
            <person name="Morgan M.S."/>
            <person name="Arlian L.G."/>
        </authorList>
    </citation>
    <scope>NUCLEOTIDE SEQUENCE [LARGE SCALE GENOMIC DNA]</scope>
    <source>
        <strain evidence="1">Arlian Lab</strain>
    </source>
</reference>
<organism evidence="1 2">
    <name type="scientific">Sarcoptes scabiei</name>
    <name type="common">Itch mite</name>
    <name type="synonym">Acarus scabiei</name>
    <dbReference type="NCBI Taxonomy" id="52283"/>
    <lineage>
        <taxon>Eukaryota</taxon>
        <taxon>Metazoa</taxon>
        <taxon>Ecdysozoa</taxon>
        <taxon>Arthropoda</taxon>
        <taxon>Chelicerata</taxon>
        <taxon>Arachnida</taxon>
        <taxon>Acari</taxon>
        <taxon>Acariformes</taxon>
        <taxon>Sarcoptiformes</taxon>
        <taxon>Astigmata</taxon>
        <taxon>Psoroptidia</taxon>
        <taxon>Sarcoptoidea</taxon>
        <taxon>Sarcoptidae</taxon>
        <taxon>Sarcoptinae</taxon>
        <taxon>Sarcoptes</taxon>
    </lineage>
</organism>